<evidence type="ECO:0000256" key="4">
    <source>
        <dbReference type="ARBA" id="ARBA00023239"/>
    </source>
</evidence>
<dbReference type="OrthoDB" id="4418812at2759"/>
<organism evidence="7 8">
    <name type="scientific">Coptis chinensis</name>
    <dbReference type="NCBI Taxonomy" id="261450"/>
    <lineage>
        <taxon>Eukaryota</taxon>
        <taxon>Viridiplantae</taxon>
        <taxon>Streptophyta</taxon>
        <taxon>Embryophyta</taxon>
        <taxon>Tracheophyta</taxon>
        <taxon>Spermatophyta</taxon>
        <taxon>Magnoliopsida</taxon>
        <taxon>Ranunculales</taxon>
        <taxon>Ranunculaceae</taxon>
        <taxon>Coptidoideae</taxon>
        <taxon>Coptis</taxon>
    </lineage>
</organism>
<dbReference type="GO" id="GO:0006567">
    <property type="term" value="P:L-threonine catabolic process"/>
    <property type="evidence" value="ECO:0007669"/>
    <property type="project" value="TreeGrafter"/>
</dbReference>
<dbReference type="Gene3D" id="3.40.1020.10">
    <property type="entry name" value="Biosynthetic Threonine Deaminase, Domain 3"/>
    <property type="match status" value="1"/>
</dbReference>
<protein>
    <recommendedName>
        <fullName evidence="6">ACT-like domain-containing protein</fullName>
    </recommendedName>
</protein>
<dbReference type="GO" id="GO:0003941">
    <property type="term" value="F:L-serine ammonia-lyase activity"/>
    <property type="evidence" value="ECO:0007669"/>
    <property type="project" value="TreeGrafter"/>
</dbReference>
<proteinExistence type="predicted"/>
<comment type="caution">
    <text evidence="7">The sequence shown here is derived from an EMBL/GenBank/DDBJ whole genome shotgun (WGS) entry which is preliminary data.</text>
</comment>
<comment type="cofactor">
    <cofactor evidence="1">
        <name>pyridoxal 5'-phosphate</name>
        <dbReference type="ChEBI" id="CHEBI:597326"/>
    </cofactor>
</comment>
<comment type="pathway">
    <text evidence="5">Amino-acid biosynthesis.</text>
</comment>
<evidence type="ECO:0000256" key="3">
    <source>
        <dbReference type="ARBA" id="ARBA00022898"/>
    </source>
</evidence>
<feature type="non-terminal residue" evidence="7">
    <location>
        <position position="1"/>
    </location>
</feature>
<dbReference type="InterPro" id="IPR045865">
    <property type="entry name" value="ACT-like_dom_sf"/>
</dbReference>
<dbReference type="GO" id="GO:0006565">
    <property type="term" value="P:L-serine catabolic process"/>
    <property type="evidence" value="ECO:0007669"/>
    <property type="project" value="TreeGrafter"/>
</dbReference>
<reference evidence="7 8" key="1">
    <citation type="submission" date="2020-10" db="EMBL/GenBank/DDBJ databases">
        <title>The Coptis chinensis genome and diversification of protoberbering-type alkaloids.</title>
        <authorList>
            <person name="Wang B."/>
            <person name="Shu S."/>
            <person name="Song C."/>
            <person name="Liu Y."/>
        </authorList>
    </citation>
    <scope>NUCLEOTIDE SEQUENCE [LARGE SCALE GENOMIC DNA]</scope>
    <source>
        <strain evidence="7">HL-2020</strain>
        <tissue evidence="7">Leaf</tissue>
    </source>
</reference>
<sequence>NKELFGGLKVTASLGQDMFEEKRSILEPTGVLVIAGAEVYCKYYGLKNETVVAIASGANMKFSTLKLVAELANIGRQREAVLSTCMTEEPGSFKRFCELVGLKMNITEFKYRCDGTDKVVVFVGLHMVSELTTLVNWMEYSQLETESYTSNGLVKDHLRHLVTFYTSFTSLTMYTPSLWLHN</sequence>
<name>A0A835M912_9MAGN</name>
<keyword evidence="8" id="KW-1185">Reference proteome</keyword>
<dbReference type="EMBL" id="JADFTS010000003">
    <property type="protein sequence ID" value="KAF9615131.1"/>
    <property type="molecule type" value="Genomic_DNA"/>
</dbReference>
<dbReference type="InterPro" id="IPR036052">
    <property type="entry name" value="TrpB-like_PALP_sf"/>
</dbReference>
<dbReference type="AlphaFoldDB" id="A0A835M912"/>
<dbReference type="Gene3D" id="3.40.50.1100">
    <property type="match status" value="1"/>
</dbReference>
<evidence type="ECO:0000259" key="6">
    <source>
        <dbReference type="Pfam" id="PF00585"/>
    </source>
</evidence>
<dbReference type="Pfam" id="PF00585">
    <property type="entry name" value="Thr_dehydrat_C"/>
    <property type="match status" value="1"/>
</dbReference>
<feature type="domain" description="ACT-like" evidence="6">
    <location>
        <begin position="70"/>
        <end position="158"/>
    </location>
</feature>
<evidence type="ECO:0000313" key="7">
    <source>
        <dbReference type="EMBL" id="KAF9615131.1"/>
    </source>
</evidence>
<dbReference type="InterPro" id="IPR001721">
    <property type="entry name" value="TD_ACT-like"/>
</dbReference>
<gene>
    <name evidence="7" type="ORF">IFM89_022083</name>
</gene>
<dbReference type="GO" id="GO:0004794">
    <property type="term" value="F:threonine deaminase activity"/>
    <property type="evidence" value="ECO:0007669"/>
    <property type="project" value="TreeGrafter"/>
</dbReference>
<keyword evidence="2" id="KW-0028">Amino-acid biosynthesis</keyword>
<evidence type="ECO:0000313" key="8">
    <source>
        <dbReference type="Proteomes" id="UP000631114"/>
    </source>
</evidence>
<dbReference type="InterPro" id="IPR050147">
    <property type="entry name" value="Ser/Thr_Dehydratase"/>
</dbReference>
<keyword evidence="4" id="KW-0456">Lyase</keyword>
<evidence type="ECO:0000256" key="5">
    <source>
        <dbReference type="ARBA" id="ARBA00029440"/>
    </source>
</evidence>
<accession>A0A835M912</accession>
<dbReference type="SUPFAM" id="SSF55021">
    <property type="entry name" value="ACT-like"/>
    <property type="match status" value="1"/>
</dbReference>
<evidence type="ECO:0000256" key="2">
    <source>
        <dbReference type="ARBA" id="ARBA00022605"/>
    </source>
</evidence>
<dbReference type="InterPro" id="IPR038110">
    <property type="entry name" value="TD_ACT-like_sf"/>
</dbReference>
<dbReference type="PANTHER" id="PTHR48078">
    <property type="entry name" value="THREONINE DEHYDRATASE, MITOCHONDRIAL-RELATED"/>
    <property type="match status" value="1"/>
</dbReference>
<dbReference type="GO" id="GO:0009097">
    <property type="term" value="P:isoleucine biosynthetic process"/>
    <property type="evidence" value="ECO:0007669"/>
    <property type="project" value="TreeGrafter"/>
</dbReference>
<keyword evidence="3" id="KW-0663">Pyridoxal phosphate</keyword>
<dbReference type="Proteomes" id="UP000631114">
    <property type="component" value="Unassembled WGS sequence"/>
</dbReference>
<dbReference type="PANTHER" id="PTHR48078:SF11">
    <property type="entry name" value="THREONINE DEHYDRATASE, MITOCHONDRIAL"/>
    <property type="match status" value="1"/>
</dbReference>
<evidence type="ECO:0000256" key="1">
    <source>
        <dbReference type="ARBA" id="ARBA00001933"/>
    </source>
</evidence>